<feature type="domain" description="STAS" evidence="7">
    <location>
        <begin position="583"/>
        <end position="708"/>
    </location>
</feature>
<dbReference type="InterPro" id="IPR018045">
    <property type="entry name" value="S04_transporter_CS"/>
</dbReference>
<evidence type="ECO:0000256" key="4">
    <source>
        <dbReference type="ARBA" id="ARBA00023136"/>
    </source>
</evidence>
<dbReference type="AlphaFoldDB" id="A0A225AV16"/>
<evidence type="ECO:0000313" key="9">
    <source>
        <dbReference type="Proteomes" id="UP000214365"/>
    </source>
</evidence>
<proteinExistence type="predicted"/>
<keyword evidence="9" id="KW-1185">Reference proteome</keyword>
<dbReference type="PANTHER" id="PTHR11814">
    <property type="entry name" value="SULFATE TRANSPORTER"/>
    <property type="match status" value="1"/>
</dbReference>
<reference evidence="8 9" key="1">
    <citation type="submission" date="2015-06" db="EMBL/GenBank/DDBJ databases">
        <title>Talaromyces atroroseus IBT 11181 draft genome.</title>
        <authorList>
            <person name="Rasmussen K.B."/>
            <person name="Rasmussen S."/>
            <person name="Petersen B."/>
            <person name="Sicheritz-Ponten T."/>
            <person name="Mortensen U.H."/>
            <person name="Thrane U."/>
        </authorList>
    </citation>
    <scope>NUCLEOTIDE SEQUENCE [LARGE SCALE GENOMIC DNA]</scope>
    <source>
        <strain evidence="8 9">IBT 11181</strain>
    </source>
</reference>
<dbReference type="PROSITE" id="PS01130">
    <property type="entry name" value="SLC26A"/>
    <property type="match status" value="1"/>
</dbReference>
<dbReference type="STRING" id="1441469.A0A225AV16"/>
<dbReference type="OrthoDB" id="288203at2759"/>
<feature type="transmembrane region" description="Helical" evidence="6">
    <location>
        <begin position="287"/>
        <end position="306"/>
    </location>
</feature>
<dbReference type="RefSeq" id="XP_020119560.1">
    <property type="nucleotide sequence ID" value="XM_020267607.1"/>
</dbReference>
<keyword evidence="4 6" id="KW-0472">Membrane</keyword>
<feature type="transmembrane region" description="Helical" evidence="6">
    <location>
        <begin position="494"/>
        <end position="511"/>
    </location>
</feature>
<feature type="transmembrane region" description="Helical" evidence="6">
    <location>
        <begin position="201"/>
        <end position="220"/>
    </location>
</feature>
<evidence type="ECO:0000313" key="8">
    <source>
        <dbReference type="EMBL" id="OKL59439.1"/>
    </source>
</evidence>
<dbReference type="PROSITE" id="PS50801">
    <property type="entry name" value="STAS"/>
    <property type="match status" value="1"/>
</dbReference>
<feature type="transmembrane region" description="Helical" evidence="6">
    <location>
        <begin position="413"/>
        <end position="432"/>
    </location>
</feature>
<dbReference type="NCBIfam" id="TIGR00815">
    <property type="entry name" value="sulP"/>
    <property type="match status" value="1"/>
</dbReference>
<dbReference type="InterPro" id="IPR011547">
    <property type="entry name" value="SLC26A/SulP_dom"/>
</dbReference>
<dbReference type="Proteomes" id="UP000214365">
    <property type="component" value="Unassembled WGS sequence"/>
</dbReference>
<dbReference type="InterPro" id="IPR001902">
    <property type="entry name" value="SLC26A/SulP_fam"/>
</dbReference>
<protein>
    <recommendedName>
        <fullName evidence="7">STAS domain-containing protein</fullName>
    </recommendedName>
</protein>
<feature type="region of interest" description="Disordered" evidence="5">
    <location>
        <begin position="738"/>
        <end position="779"/>
    </location>
</feature>
<feature type="transmembrane region" description="Helical" evidence="6">
    <location>
        <begin position="173"/>
        <end position="195"/>
    </location>
</feature>
<dbReference type="Gene3D" id="3.30.750.24">
    <property type="entry name" value="STAS domain"/>
    <property type="match status" value="1"/>
</dbReference>
<feature type="compositionally biased region" description="Basic and acidic residues" evidence="5">
    <location>
        <begin position="634"/>
        <end position="645"/>
    </location>
</feature>
<sequence>MSTKASTKYGHLLAKGLGIKLPYRDPLGSLAEPVTRGESVFSSGTAENYVEPEPTAREWVEDLIPTSRDVGLYFYNLFPFLRWITRYNVQWLIGDLVAGITVGAVVVPQGMSYAQLADLPVEYGLYTSFMGVLIYWFFATSKDITIGPVAVMSTLTGNIIIEVQKAHPDLPGHVIASALAVISGAIITFIGLIRWGWLVEFIPLTAITAYMTGSALNIIVGQIKNLMGESAKFSTRGATYKVLILSLKHLPSSKLDAALGLTGLVMLYGIRYACNYAARKRPDKAKLFFFIATLRTAFVILFYTMVSAATNIHRRDNPAFKVIGTVPRGFQDAGAPRIDTGIIKAFASQLPAAIIVMLIEHISISKSFGRVNNYKIDPSQELVAIGVSNLLGPLLGAYPATGSFSRTAIKSKAGVRTPIAGLITAVVVLLAIYALPPLFWYIPQASLSAVIIHAVGDLITPPNVVYQFWLVSPFEVFIFFAGVLVTVFASIEDGVYTTMCVSMFLLLWRLVKSQGEFLGKVRVHSVIGDHLIDDEGKYGQPGPVPERTLNEDNDQNDTFRNIYLPVTHRDGSNPLISVQHPYPGVFIYRFSDGYVYPNANNETDGLVATIFKETRRTNPHVYGNPGERPWNDPGPRRGQSEPDRSHLPTLRAIILDFSSVHYVDVTSIQNLIDVRNQLDLYASPEPVQWHFTNINNRWTKRALTSAGFGYPTPAPNNGFKRWKPIFSVAELGGSNSAAATAERERLSHHQKTDLEQGGSTYTTERERNETENSSNDGDDYIKQISTATVSKRQNNIALVSGIGRPFFHIDVTSAVQSAIFNIEESSGALKLIEP</sequence>
<feature type="transmembrane region" description="Helical" evidence="6">
    <location>
        <begin position="468"/>
        <end position="488"/>
    </location>
</feature>
<comment type="caution">
    <text evidence="8">The sequence shown here is derived from an EMBL/GenBank/DDBJ whole genome shotgun (WGS) entry which is preliminary data.</text>
</comment>
<accession>A0A225AV16</accession>
<dbReference type="GO" id="GO:0016020">
    <property type="term" value="C:membrane"/>
    <property type="evidence" value="ECO:0007669"/>
    <property type="project" value="UniProtKB-SubCell"/>
</dbReference>
<evidence type="ECO:0000256" key="5">
    <source>
        <dbReference type="SAM" id="MobiDB-lite"/>
    </source>
</evidence>
<comment type="subcellular location">
    <subcellularLocation>
        <location evidence="1">Membrane</location>
        <topology evidence="1">Multi-pass membrane protein</topology>
    </subcellularLocation>
</comment>
<evidence type="ECO:0000256" key="6">
    <source>
        <dbReference type="SAM" id="Phobius"/>
    </source>
</evidence>
<keyword evidence="2 6" id="KW-0812">Transmembrane</keyword>
<feature type="transmembrane region" description="Helical" evidence="6">
    <location>
        <begin position="119"/>
        <end position="138"/>
    </location>
</feature>
<evidence type="ECO:0000259" key="7">
    <source>
        <dbReference type="PROSITE" id="PS50801"/>
    </source>
</evidence>
<dbReference type="FunFam" id="3.30.750.24:FF:000024">
    <property type="entry name" value="Sulfate permease 2"/>
    <property type="match status" value="1"/>
</dbReference>
<organism evidence="8 9">
    <name type="scientific">Talaromyces atroroseus</name>
    <dbReference type="NCBI Taxonomy" id="1441469"/>
    <lineage>
        <taxon>Eukaryota</taxon>
        <taxon>Fungi</taxon>
        <taxon>Dikarya</taxon>
        <taxon>Ascomycota</taxon>
        <taxon>Pezizomycotina</taxon>
        <taxon>Eurotiomycetes</taxon>
        <taxon>Eurotiomycetidae</taxon>
        <taxon>Eurotiales</taxon>
        <taxon>Trichocomaceae</taxon>
        <taxon>Talaromyces</taxon>
        <taxon>Talaromyces sect. Trachyspermi</taxon>
    </lineage>
</organism>
<gene>
    <name evidence="8" type="ORF">UA08_05300</name>
</gene>
<dbReference type="GeneID" id="31005056"/>
<dbReference type="Pfam" id="PF00916">
    <property type="entry name" value="Sulfate_transp"/>
    <property type="match status" value="1"/>
</dbReference>
<dbReference type="EMBL" id="LFMY01000007">
    <property type="protein sequence ID" value="OKL59439.1"/>
    <property type="molecule type" value="Genomic_DNA"/>
</dbReference>
<evidence type="ECO:0000256" key="2">
    <source>
        <dbReference type="ARBA" id="ARBA00022692"/>
    </source>
</evidence>
<feature type="transmembrane region" description="Helical" evidence="6">
    <location>
        <begin position="382"/>
        <end position="401"/>
    </location>
</feature>
<dbReference type="GO" id="GO:0008271">
    <property type="term" value="F:secondary active sulfate transmembrane transporter activity"/>
    <property type="evidence" value="ECO:0007669"/>
    <property type="project" value="InterPro"/>
</dbReference>
<dbReference type="InterPro" id="IPR002645">
    <property type="entry name" value="STAS_dom"/>
</dbReference>
<feature type="region of interest" description="Disordered" evidence="5">
    <location>
        <begin position="617"/>
        <end position="645"/>
    </location>
</feature>
<feature type="compositionally biased region" description="Basic and acidic residues" evidence="5">
    <location>
        <begin position="741"/>
        <end position="754"/>
    </location>
</feature>
<evidence type="ECO:0000256" key="3">
    <source>
        <dbReference type="ARBA" id="ARBA00022989"/>
    </source>
</evidence>
<keyword evidence="3 6" id="KW-1133">Transmembrane helix</keyword>
<name>A0A225AV16_TALAT</name>
<dbReference type="InterPro" id="IPR036513">
    <property type="entry name" value="STAS_dom_sf"/>
</dbReference>
<feature type="transmembrane region" description="Helical" evidence="6">
    <location>
        <begin position="89"/>
        <end position="107"/>
    </location>
</feature>
<evidence type="ECO:0000256" key="1">
    <source>
        <dbReference type="ARBA" id="ARBA00004141"/>
    </source>
</evidence>
<feature type="transmembrane region" description="Helical" evidence="6">
    <location>
        <begin position="144"/>
        <end position="161"/>
    </location>
</feature>